<gene>
    <name evidence="1" type="ORF">TIFTF001_044882</name>
</gene>
<dbReference type="Gramene" id="FCD_00029624-RA">
    <property type="protein sequence ID" value="FCD_00029624-RA:cds"/>
    <property type="gene ID" value="FCD_00029624"/>
</dbReference>
<evidence type="ECO:0000313" key="2">
    <source>
        <dbReference type="Proteomes" id="UP001187192"/>
    </source>
</evidence>
<accession>A0AA87ZC50</accession>
<dbReference type="Proteomes" id="UP001187192">
    <property type="component" value="Unassembled WGS sequence"/>
</dbReference>
<organism evidence="1 2">
    <name type="scientific">Ficus carica</name>
    <name type="common">Common fig</name>
    <dbReference type="NCBI Taxonomy" id="3494"/>
    <lineage>
        <taxon>Eukaryota</taxon>
        <taxon>Viridiplantae</taxon>
        <taxon>Streptophyta</taxon>
        <taxon>Embryophyta</taxon>
        <taxon>Tracheophyta</taxon>
        <taxon>Spermatophyta</taxon>
        <taxon>Magnoliopsida</taxon>
        <taxon>eudicotyledons</taxon>
        <taxon>Gunneridae</taxon>
        <taxon>Pentapetalae</taxon>
        <taxon>rosids</taxon>
        <taxon>fabids</taxon>
        <taxon>Rosales</taxon>
        <taxon>Moraceae</taxon>
        <taxon>Ficeae</taxon>
        <taxon>Ficus</taxon>
    </lineage>
</organism>
<evidence type="ECO:0000313" key="1">
    <source>
        <dbReference type="EMBL" id="GMN34229.1"/>
    </source>
</evidence>
<name>A0AA87ZC50_FICCA</name>
<protein>
    <submittedName>
        <fullName evidence="1">Uncharacterized protein</fullName>
    </submittedName>
</protein>
<reference evidence="1" key="1">
    <citation type="submission" date="2023-07" db="EMBL/GenBank/DDBJ databases">
        <title>draft genome sequence of fig (Ficus carica).</title>
        <authorList>
            <person name="Takahashi T."/>
            <person name="Nishimura K."/>
        </authorList>
    </citation>
    <scope>NUCLEOTIDE SEQUENCE</scope>
</reference>
<dbReference type="EMBL" id="BTGU01003577">
    <property type="protein sequence ID" value="GMN34229.1"/>
    <property type="molecule type" value="Genomic_DNA"/>
</dbReference>
<keyword evidence="2" id="KW-1185">Reference proteome</keyword>
<comment type="caution">
    <text evidence="1">The sequence shown here is derived from an EMBL/GenBank/DDBJ whole genome shotgun (WGS) entry which is preliminary data.</text>
</comment>
<sequence length="66" mass="7060">MIGIETKEIRFEIERIRLYGSEIRSHAVSFRQGRRKASAAAAASSVGGGKMGRGGVGVTILGKVRE</sequence>
<dbReference type="AlphaFoldDB" id="A0AA87ZC50"/>
<proteinExistence type="predicted"/>